<dbReference type="EMBL" id="MTCY01000019">
    <property type="protein sequence ID" value="OWP77193.1"/>
    <property type="molecule type" value="Genomic_DNA"/>
</dbReference>
<name>A0A246GCN1_9FLAO</name>
<dbReference type="AlphaFoldDB" id="A0A246GCN1"/>
<evidence type="ECO:0000256" key="1">
    <source>
        <dbReference type="SAM" id="SignalP"/>
    </source>
</evidence>
<proteinExistence type="predicted"/>
<feature type="signal peptide" evidence="1">
    <location>
        <begin position="1"/>
        <end position="23"/>
    </location>
</feature>
<accession>A0A246GCN1</accession>
<comment type="caution">
    <text evidence="2">The sequence shown here is derived from an EMBL/GenBank/DDBJ whole genome shotgun (WGS) entry which is preliminary data.</text>
</comment>
<organism evidence="2 3">
    <name type="scientific">Flavobacterium columnare</name>
    <dbReference type="NCBI Taxonomy" id="996"/>
    <lineage>
        <taxon>Bacteria</taxon>
        <taxon>Pseudomonadati</taxon>
        <taxon>Bacteroidota</taxon>
        <taxon>Flavobacteriia</taxon>
        <taxon>Flavobacteriales</taxon>
        <taxon>Flavobacteriaceae</taxon>
        <taxon>Flavobacterium</taxon>
    </lineage>
</organism>
<sequence length="394" mass="44623">MNTKLIKTMLLLLSISSVSITYAQFGKLLNKVAEKALGSPENDAKKAITPDKKDLKALEEDAADSFLENQVFKKEGPSGIYYASVPLGIKNIVDDKILAVKKIYLEFDDSNFKANMYTRYHFQKKNGNPIIDAQYTSWISSGISGKAKAMLLQQMRSKGIIHYRECYMPDIAYVQYRTKNPADGVKKGEVKGLLQLEPGLFYVSDEPYAASEGNPYGHNLFEGQQYLFFYKAGLEDKIKNYPPAKIAQIFQEIEKKKEEAYTADNSLPKKMTPAQAPSQKSIMDAIKKRVEDYNWKETPIYGYPISEWIPQYKNLHNGNGEYLKTLTSRIMSIVALFKKPDGTCGFMNMQIEQQNSYSKAGDLKENFVAPPIDYANSGIDPIPCEKIMMYKPKN</sequence>
<dbReference type="Proteomes" id="UP000198034">
    <property type="component" value="Unassembled WGS sequence"/>
</dbReference>
<reference evidence="2 3" key="1">
    <citation type="journal article" date="2017" name="Infect. Genet. Evol.">
        <title>Comparative genome analysis of fish pathogen Flavobacterium columnare reveals extensive sequence diversity within the species.</title>
        <authorList>
            <person name="Kayansamruaj P."/>
            <person name="Dong H.T."/>
            <person name="Hirono I."/>
            <person name="Kondo H."/>
            <person name="Senapin S."/>
            <person name="Rodkhum C."/>
        </authorList>
    </citation>
    <scope>NUCLEOTIDE SEQUENCE [LARGE SCALE GENOMIC DNA]</scope>
    <source>
        <strain evidence="2 3">1214</strain>
    </source>
</reference>
<protein>
    <submittedName>
        <fullName evidence="2">Uncharacterized protein</fullName>
    </submittedName>
</protein>
<evidence type="ECO:0000313" key="3">
    <source>
        <dbReference type="Proteomes" id="UP000198034"/>
    </source>
</evidence>
<keyword evidence="1" id="KW-0732">Signal</keyword>
<evidence type="ECO:0000313" key="2">
    <source>
        <dbReference type="EMBL" id="OWP77193.1"/>
    </source>
</evidence>
<feature type="chain" id="PRO_5012941763" evidence="1">
    <location>
        <begin position="24"/>
        <end position="394"/>
    </location>
</feature>
<gene>
    <name evidence="2" type="ORF">BWK62_08015</name>
</gene>